<proteinExistence type="inferred from homology"/>
<dbReference type="GO" id="GO:0000032">
    <property type="term" value="P:cell wall mannoprotein biosynthetic process"/>
    <property type="evidence" value="ECO:0007669"/>
    <property type="project" value="TreeGrafter"/>
</dbReference>
<keyword evidence="9" id="KW-1185">Reference proteome</keyword>
<dbReference type="GO" id="GO:0006493">
    <property type="term" value="P:protein O-linked glycosylation"/>
    <property type="evidence" value="ECO:0007669"/>
    <property type="project" value="TreeGrafter"/>
</dbReference>
<gene>
    <name evidence="8" type="ORF">KABA2_05S09108</name>
</gene>
<evidence type="ECO:0000256" key="7">
    <source>
        <dbReference type="SAM" id="Phobius"/>
    </source>
</evidence>
<dbReference type="Proteomes" id="UP000644660">
    <property type="component" value="Unassembled WGS sequence"/>
</dbReference>
<evidence type="ECO:0000256" key="1">
    <source>
        <dbReference type="ARBA" id="ARBA00004606"/>
    </source>
</evidence>
<dbReference type="FunFam" id="3.90.550.10:FF:000051">
    <property type="entry name" value="Alpha-1,2-mannosyltransferase (Ktr4)"/>
    <property type="match status" value="1"/>
</dbReference>
<dbReference type="InterPro" id="IPR029044">
    <property type="entry name" value="Nucleotide-diphossugar_trans"/>
</dbReference>
<dbReference type="InterPro" id="IPR002685">
    <property type="entry name" value="Glyco_trans_15"/>
</dbReference>
<dbReference type="SUPFAM" id="SSF53448">
    <property type="entry name" value="Nucleotide-diphospho-sugar transferases"/>
    <property type="match status" value="1"/>
</dbReference>
<reference evidence="8 9" key="1">
    <citation type="submission" date="2020-05" db="EMBL/GenBank/DDBJ databases">
        <authorList>
            <person name="Casaregola S."/>
            <person name="Devillers H."/>
            <person name="Grondin C."/>
        </authorList>
    </citation>
    <scope>NUCLEOTIDE SEQUENCE [LARGE SCALE GENOMIC DNA]</scope>
    <source>
        <strain evidence="8 9">CLIB 1767</strain>
    </source>
</reference>
<dbReference type="Pfam" id="PF01793">
    <property type="entry name" value="Glyco_transf_15"/>
    <property type="match status" value="1"/>
</dbReference>
<evidence type="ECO:0000256" key="5">
    <source>
        <dbReference type="ARBA" id="ARBA00022968"/>
    </source>
</evidence>
<dbReference type="EMBL" id="CAEFZW010000005">
    <property type="protein sequence ID" value="CAB4255131.1"/>
    <property type="molecule type" value="Genomic_DNA"/>
</dbReference>
<dbReference type="GO" id="GO:0006487">
    <property type="term" value="P:protein N-linked glycosylation"/>
    <property type="evidence" value="ECO:0007669"/>
    <property type="project" value="TreeGrafter"/>
</dbReference>
<dbReference type="RefSeq" id="XP_041406975.1">
    <property type="nucleotide sequence ID" value="XM_041551041.1"/>
</dbReference>
<keyword evidence="7" id="KW-0812">Transmembrane</keyword>
<evidence type="ECO:0000256" key="4">
    <source>
        <dbReference type="ARBA" id="ARBA00022679"/>
    </source>
</evidence>
<evidence type="ECO:0000256" key="6">
    <source>
        <dbReference type="PIRSR" id="PIRSR018153-1"/>
    </source>
</evidence>
<feature type="transmembrane region" description="Helical" evidence="7">
    <location>
        <begin position="6"/>
        <end position="28"/>
    </location>
</feature>
<protein>
    <submittedName>
        <fullName evidence="8">Similar to Saccharomyces cerevisiae YKR061W KTR2 Mannosyltransferase involved in N-linked protein glycosylation</fullName>
    </submittedName>
</protein>
<dbReference type="GeneID" id="64858164"/>
<evidence type="ECO:0000313" key="8">
    <source>
        <dbReference type="EMBL" id="CAB4255131.1"/>
    </source>
</evidence>
<dbReference type="GO" id="GO:0016020">
    <property type="term" value="C:membrane"/>
    <property type="evidence" value="ECO:0007669"/>
    <property type="project" value="UniProtKB-SubCell"/>
</dbReference>
<keyword evidence="5" id="KW-0735">Signal-anchor</keyword>
<dbReference type="PIRSF" id="PIRSF018153">
    <property type="entry name" value="Glyco_trans_15"/>
    <property type="match status" value="1"/>
</dbReference>
<name>A0A8H2VGC7_9SACH</name>
<dbReference type="GO" id="GO:0000026">
    <property type="term" value="F:alpha-1,2-mannosyltransferase activity"/>
    <property type="evidence" value="ECO:0007669"/>
    <property type="project" value="TreeGrafter"/>
</dbReference>
<sequence>MIGMFYLVKCASIILICTPIFFQIKVILEDLYVQKILPYHYTSQSQELAHKYDSSRMKVDHLDVKFGTNTYDPDPFSQLHNGNISRQEYPQKENATILMLVRNEELEGALESMRSLEDRFNKEYHYDWTFLNDVPFTTAFIMATTAMASGKTQYGLIPSEDWDRPVWIEDDKFTKCMKKMEEEDVMYGDSVSYRNMCRFNSGYFFRQELLMDYDYYFRVEPNVGYFCDLPYDPFKVLRERKAKYGFVISLYEYENTIPTLWDAVSDYIIEDDGKDVHMDQNHYGFLTDKSQIGRYLPATESNSDYNLCHFWSNFEVGDLNFFRSEQYLNYFNHLDSKGGFYYERWGDAPVHSIGASLLLKQDEIVHFDQISYCHPPFYTCPTSMYARLDQRCICDSENEYSIDIKPHSCLMRWWKNGSGKYFIKEG</sequence>
<evidence type="ECO:0000256" key="3">
    <source>
        <dbReference type="ARBA" id="ARBA00022676"/>
    </source>
</evidence>
<keyword evidence="7" id="KW-1133">Transmembrane helix</keyword>
<dbReference type="PANTHER" id="PTHR31121">
    <property type="entry name" value="ALPHA-1,2 MANNOSYLTRANSFERASE KTR1"/>
    <property type="match status" value="1"/>
</dbReference>
<evidence type="ECO:0000313" key="9">
    <source>
        <dbReference type="Proteomes" id="UP000644660"/>
    </source>
</evidence>
<comment type="caution">
    <text evidence="8">The sequence shown here is derived from an EMBL/GenBank/DDBJ whole genome shotgun (WGS) entry which is preliminary data.</text>
</comment>
<comment type="subcellular location">
    <subcellularLocation>
        <location evidence="1">Membrane</location>
        <topology evidence="1">Single-pass type II membrane protein</topology>
    </subcellularLocation>
</comment>
<organism evidence="8 9">
    <name type="scientific">Maudiozyma barnettii</name>
    <dbReference type="NCBI Taxonomy" id="61262"/>
    <lineage>
        <taxon>Eukaryota</taxon>
        <taxon>Fungi</taxon>
        <taxon>Dikarya</taxon>
        <taxon>Ascomycota</taxon>
        <taxon>Saccharomycotina</taxon>
        <taxon>Saccharomycetes</taxon>
        <taxon>Saccharomycetales</taxon>
        <taxon>Saccharomycetaceae</taxon>
        <taxon>Maudiozyma</taxon>
    </lineage>
</organism>
<feature type="active site" description="Nucleophile" evidence="6">
    <location>
        <position position="315"/>
    </location>
</feature>
<accession>A0A8H2VGC7</accession>
<evidence type="ECO:0000256" key="2">
    <source>
        <dbReference type="ARBA" id="ARBA00007677"/>
    </source>
</evidence>
<dbReference type="Gene3D" id="3.90.550.10">
    <property type="entry name" value="Spore Coat Polysaccharide Biosynthesis Protein SpsA, Chain A"/>
    <property type="match status" value="1"/>
</dbReference>
<dbReference type="AlphaFoldDB" id="A0A8H2VGC7"/>
<keyword evidence="7" id="KW-0472">Membrane</keyword>
<dbReference type="GO" id="GO:0005794">
    <property type="term" value="C:Golgi apparatus"/>
    <property type="evidence" value="ECO:0007669"/>
    <property type="project" value="TreeGrafter"/>
</dbReference>
<comment type="similarity">
    <text evidence="2">Belongs to the glycosyltransferase 15 family.</text>
</comment>
<dbReference type="PANTHER" id="PTHR31121:SF10">
    <property type="entry name" value="MANNOSYLTRANSFERASE KTR2-RELATED"/>
    <property type="match status" value="1"/>
</dbReference>
<keyword evidence="4 8" id="KW-0808">Transferase</keyword>
<keyword evidence="3 8" id="KW-0328">Glycosyltransferase</keyword>